<feature type="compositionally biased region" description="Low complexity" evidence="1">
    <location>
        <begin position="176"/>
        <end position="186"/>
    </location>
</feature>
<feature type="compositionally biased region" description="Polar residues" evidence="1">
    <location>
        <begin position="142"/>
        <end position="173"/>
    </location>
</feature>
<feature type="compositionally biased region" description="Polar residues" evidence="1">
    <location>
        <begin position="434"/>
        <end position="453"/>
    </location>
</feature>
<keyword evidence="3" id="KW-1185">Reference proteome</keyword>
<feature type="compositionally biased region" description="Pro residues" evidence="1">
    <location>
        <begin position="795"/>
        <end position="814"/>
    </location>
</feature>
<evidence type="ECO:0000313" key="3">
    <source>
        <dbReference type="Proteomes" id="UP000228934"/>
    </source>
</evidence>
<reference evidence="3" key="1">
    <citation type="journal article" date="2017" name="Nat. Commun.">
        <title>The North American bullfrog draft genome provides insight into hormonal regulation of long noncoding RNA.</title>
        <authorList>
            <person name="Hammond S.A."/>
            <person name="Warren R.L."/>
            <person name="Vandervalk B.P."/>
            <person name="Kucuk E."/>
            <person name="Khan H."/>
            <person name="Gibb E.A."/>
            <person name="Pandoh P."/>
            <person name="Kirk H."/>
            <person name="Zhao Y."/>
            <person name="Jones M."/>
            <person name="Mungall A.J."/>
            <person name="Coope R."/>
            <person name="Pleasance S."/>
            <person name="Moore R.A."/>
            <person name="Holt R.A."/>
            <person name="Round J.M."/>
            <person name="Ohora S."/>
            <person name="Walle B.V."/>
            <person name="Veldhoen N."/>
            <person name="Helbing C.C."/>
            <person name="Birol I."/>
        </authorList>
    </citation>
    <scope>NUCLEOTIDE SEQUENCE [LARGE SCALE GENOMIC DNA]</scope>
</reference>
<protein>
    <submittedName>
        <fullName evidence="2">Uncharacterized protein</fullName>
    </submittedName>
</protein>
<feature type="region of interest" description="Disordered" evidence="1">
    <location>
        <begin position="264"/>
        <end position="296"/>
    </location>
</feature>
<feature type="compositionally biased region" description="Basic and acidic residues" evidence="1">
    <location>
        <begin position="779"/>
        <end position="790"/>
    </location>
</feature>
<feature type="region of interest" description="Disordered" evidence="1">
    <location>
        <begin position="434"/>
        <end position="494"/>
    </location>
</feature>
<feature type="non-terminal residue" evidence="2">
    <location>
        <position position="814"/>
    </location>
</feature>
<organism evidence="2 3">
    <name type="scientific">Aquarana catesbeiana</name>
    <name type="common">American bullfrog</name>
    <name type="synonym">Rana catesbeiana</name>
    <dbReference type="NCBI Taxonomy" id="8400"/>
    <lineage>
        <taxon>Eukaryota</taxon>
        <taxon>Metazoa</taxon>
        <taxon>Chordata</taxon>
        <taxon>Craniata</taxon>
        <taxon>Vertebrata</taxon>
        <taxon>Euteleostomi</taxon>
        <taxon>Amphibia</taxon>
        <taxon>Batrachia</taxon>
        <taxon>Anura</taxon>
        <taxon>Neobatrachia</taxon>
        <taxon>Ranoidea</taxon>
        <taxon>Ranidae</taxon>
        <taxon>Aquarana</taxon>
    </lineage>
</organism>
<dbReference type="AlphaFoldDB" id="A0A2G9RGI0"/>
<evidence type="ECO:0000256" key="1">
    <source>
        <dbReference type="SAM" id="MobiDB-lite"/>
    </source>
</evidence>
<feature type="compositionally biased region" description="Basic and acidic residues" evidence="1">
    <location>
        <begin position="52"/>
        <end position="74"/>
    </location>
</feature>
<dbReference type="Proteomes" id="UP000228934">
    <property type="component" value="Unassembled WGS sequence"/>
</dbReference>
<accession>A0A2G9RGI0</accession>
<gene>
    <name evidence="2" type="ORF">AB205_0114920</name>
</gene>
<feature type="compositionally biased region" description="Polar residues" evidence="1">
    <location>
        <begin position="704"/>
        <end position="713"/>
    </location>
</feature>
<feature type="compositionally biased region" description="Polar residues" evidence="1">
    <location>
        <begin position="759"/>
        <end position="775"/>
    </location>
</feature>
<feature type="compositionally biased region" description="Basic and acidic residues" evidence="1">
    <location>
        <begin position="724"/>
        <end position="748"/>
    </location>
</feature>
<feature type="compositionally biased region" description="Polar residues" evidence="1">
    <location>
        <begin position="537"/>
        <end position="567"/>
    </location>
</feature>
<name>A0A2G9RGI0_AQUCT</name>
<sequence length="814" mass="88775">MTSSSYEALTPLSPLPRRSMMPQCPAAGSSSSNDPEVTGGSRDGWVSLCDGTRSERTLLIDHTEHGTASHHPEEGSEGTRGGPRNNESRPVQDAVPSPFQRSPERGETQHHEAQDDVPSTIEYPPESPRAQIGPPHPPESLRAQSSCPRPQISAQAVDPQKTTCPLSSATPSPHASPCSTQTTVVTPQPGVSQQIVLNFREQGDGLTLDGVPPEAVSQCHVGCNISHRVAKQIVLIFVNQPCASAKQTCSRACEGPACTVNASTQTSGGMCHPHSDRRSPPKSPHRFVRNQSCGTQTEWDRRPEIPERFPVHVNVSSMSHLVSQRTSNSTQTECTYRVPVLPSTSCYAQMIFQEEEGAPGLAFVRGQGIPTPSSSLDDSSESCLGPADTLTNSWEDKTRKCENLSTLLPVLGGQDPPERRLDYDRSSLFSYQTKVSNGSRDLTDSPSDVSTSCPPAPYKESLLSSKEPMKTTTSDGQTVKRHGNLNQQPSIEKPMETTISDEETSLIHGELNHQPSIEKPMETTTSDGQTAGRHGDLNQQPSIEKPMETTTFDGQTAGRNGDLNHQPSIEKLTEPTTSEEETFIMHGELNQQPSIKKHMETTTSDGQTAGRHGDLNQQPSFKKPKETTSSEEEASRIHGELSQQPSFEKPMETTTSDEETTRIHGNLNQQPFSEEAMENPSFDGQTAQKHGNHLLDTSPHIPCSHTQTNQSKECPSVPGKRPPGLREEKPKITDDPTLKSLDRHEPEHPSCSSPSNHSQKLPGTSCLSPSLSQYLDNLLEQHRMSLNEHVHHQKSPPPSSFPGSCAPPQPHVRQ</sequence>
<dbReference type="EMBL" id="KV939659">
    <property type="protein sequence ID" value="PIO26990.1"/>
    <property type="molecule type" value="Genomic_DNA"/>
</dbReference>
<feature type="region of interest" description="Disordered" evidence="1">
    <location>
        <begin position="1"/>
        <end position="186"/>
    </location>
</feature>
<feature type="compositionally biased region" description="Basic and acidic residues" evidence="1">
    <location>
        <begin position="623"/>
        <end position="639"/>
    </location>
</feature>
<feature type="compositionally biased region" description="Basic and acidic residues" evidence="1">
    <location>
        <begin position="102"/>
        <end position="114"/>
    </location>
</feature>
<proteinExistence type="predicted"/>
<evidence type="ECO:0000313" key="2">
    <source>
        <dbReference type="EMBL" id="PIO26990.1"/>
    </source>
</evidence>
<feature type="region of interest" description="Disordered" evidence="1">
    <location>
        <begin position="512"/>
        <end position="814"/>
    </location>
</feature>
<feature type="compositionally biased region" description="Low complexity" evidence="1">
    <location>
        <begin position="749"/>
        <end position="758"/>
    </location>
</feature>